<reference evidence="10" key="1">
    <citation type="submission" date="2021-01" db="EMBL/GenBank/DDBJ databases">
        <authorList>
            <person name="Zahm M."/>
            <person name="Roques C."/>
            <person name="Cabau C."/>
            <person name="Klopp C."/>
            <person name="Donnadieu C."/>
            <person name="Jouanno E."/>
            <person name="Lampietro C."/>
            <person name="Louis A."/>
            <person name="Herpin A."/>
            <person name="Echchiki A."/>
            <person name="Berthelot C."/>
            <person name="Parey E."/>
            <person name="Roest-Crollius H."/>
            <person name="Braasch I."/>
            <person name="Postlethwait J."/>
            <person name="Bobe J."/>
            <person name="Montfort J."/>
            <person name="Bouchez O."/>
            <person name="Begum T."/>
            <person name="Mejri S."/>
            <person name="Adams A."/>
            <person name="Chen W.-J."/>
            <person name="Guiguen Y."/>
        </authorList>
    </citation>
    <scope>NUCLEOTIDE SEQUENCE</scope>
    <source>
        <tissue evidence="10">Blood</tissue>
    </source>
</reference>
<organism evidence="10 11">
    <name type="scientific">Albula goreensis</name>
    <dbReference type="NCBI Taxonomy" id="1534307"/>
    <lineage>
        <taxon>Eukaryota</taxon>
        <taxon>Metazoa</taxon>
        <taxon>Chordata</taxon>
        <taxon>Craniata</taxon>
        <taxon>Vertebrata</taxon>
        <taxon>Euteleostomi</taxon>
        <taxon>Actinopterygii</taxon>
        <taxon>Neopterygii</taxon>
        <taxon>Teleostei</taxon>
        <taxon>Albuliformes</taxon>
        <taxon>Albulidae</taxon>
        <taxon>Albula</taxon>
    </lineage>
</organism>
<dbReference type="Pfam" id="PF00079">
    <property type="entry name" value="Serpin"/>
    <property type="match status" value="1"/>
</dbReference>
<dbReference type="OrthoDB" id="671595at2759"/>
<sequence>MVVKSNFLQTVGQCENPSLTTKALQYHWKIDLKSAMESLSAANTNFSLNLFKKISDVNKTGNIFYSPFSISSALAMVYLGARGNTATQMSQVLGFTKERKPEASLGLLQQQVQKPQLPLGLYETLHFHKAEDDIHAGFRKLISDLNKENAPYALSLANRLYGEQSFQFVETFISDTKRHYQAELEPVDFISNAEGARLNINSWVEKQTQEKIKNLLAEGVLDSMTRLVLVNAIYFKGNWEKKFEEARTKEMPFRLNKNESTPVKMMFQKSKFGLAFIPDVNCQILEMPYIGKELSMLIMLPNEMEDNSTGLEKLERELTYDNLMEWTRPDMMDIVEVKVSLPKFKMEETYDLKDILVSMGMEDAFNQFRSDFSGMSSSNELVLSKVVHKSFVEVNEEGTEAAAATAAIMMMRCAMITPTFNADHPFLFFIRHNPSQSILFYGRFCSP</sequence>
<dbReference type="GO" id="GO:0004867">
    <property type="term" value="F:serine-type endopeptidase inhibitor activity"/>
    <property type="evidence" value="ECO:0007669"/>
    <property type="project" value="UniProtKB-KW"/>
</dbReference>
<dbReference type="GO" id="GO:0005737">
    <property type="term" value="C:cytoplasm"/>
    <property type="evidence" value="ECO:0007669"/>
    <property type="project" value="UniProtKB-SubCell"/>
</dbReference>
<dbReference type="FunFam" id="2.30.39.10:FF:000014">
    <property type="entry name" value="Serpin family B member 9"/>
    <property type="match status" value="1"/>
</dbReference>
<dbReference type="InterPro" id="IPR023795">
    <property type="entry name" value="Serpin_CS"/>
</dbReference>
<dbReference type="Gene3D" id="3.30.497.10">
    <property type="entry name" value="Antithrombin, subunit I, domain 2"/>
    <property type="match status" value="2"/>
</dbReference>
<evidence type="ECO:0000313" key="10">
    <source>
        <dbReference type="EMBL" id="KAI1889022.1"/>
    </source>
</evidence>
<dbReference type="InterPro" id="IPR000215">
    <property type="entry name" value="Serpin_fam"/>
</dbReference>
<evidence type="ECO:0000256" key="5">
    <source>
        <dbReference type="ARBA" id="ARBA00022900"/>
    </source>
</evidence>
<protein>
    <recommendedName>
        <fullName evidence="8">Serpin B6</fullName>
    </recommendedName>
</protein>
<evidence type="ECO:0000256" key="8">
    <source>
        <dbReference type="ARBA" id="ARBA00039202"/>
    </source>
</evidence>
<evidence type="ECO:0000256" key="3">
    <source>
        <dbReference type="ARBA" id="ARBA00022490"/>
    </source>
</evidence>
<evidence type="ECO:0000256" key="4">
    <source>
        <dbReference type="ARBA" id="ARBA00022690"/>
    </source>
</evidence>
<gene>
    <name evidence="10" type="ORF">AGOR_G00174780</name>
</gene>
<evidence type="ECO:0000256" key="1">
    <source>
        <dbReference type="ARBA" id="ARBA00004496"/>
    </source>
</evidence>
<comment type="subcellular location">
    <subcellularLocation>
        <location evidence="1">Cytoplasm</location>
    </subcellularLocation>
</comment>
<evidence type="ECO:0000256" key="7">
    <source>
        <dbReference type="ARBA" id="ARBA00038828"/>
    </source>
</evidence>
<dbReference type="AlphaFoldDB" id="A0A8T3CZA8"/>
<keyword evidence="3" id="KW-0963">Cytoplasm</keyword>
<keyword evidence="5" id="KW-0722">Serine protease inhibitor</keyword>
<dbReference type="GO" id="GO:0005615">
    <property type="term" value="C:extracellular space"/>
    <property type="evidence" value="ECO:0007669"/>
    <property type="project" value="InterPro"/>
</dbReference>
<dbReference type="Proteomes" id="UP000829720">
    <property type="component" value="Unassembled WGS sequence"/>
</dbReference>
<keyword evidence="11" id="KW-1185">Reference proteome</keyword>
<dbReference type="EMBL" id="JAERUA010000016">
    <property type="protein sequence ID" value="KAI1889022.1"/>
    <property type="molecule type" value="Genomic_DNA"/>
</dbReference>
<comment type="similarity">
    <text evidence="2">Belongs to the serpin family. Ov-serpin subfamily.</text>
</comment>
<comment type="caution">
    <text evidence="10">The sequence shown here is derived from an EMBL/GenBank/DDBJ whole genome shotgun (WGS) entry which is preliminary data.</text>
</comment>
<evidence type="ECO:0000256" key="6">
    <source>
        <dbReference type="ARBA" id="ARBA00022990"/>
    </source>
</evidence>
<keyword evidence="4" id="KW-0646">Protease inhibitor</keyword>
<evidence type="ECO:0000256" key="2">
    <source>
        <dbReference type="ARBA" id="ARBA00006426"/>
    </source>
</evidence>
<dbReference type="InterPro" id="IPR042185">
    <property type="entry name" value="Serpin_sf_2"/>
</dbReference>
<dbReference type="Gene3D" id="2.30.39.10">
    <property type="entry name" value="Alpha-1-antitrypsin, domain 1"/>
    <property type="match status" value="1"/>
</dbReference>
<comment type="subunit">
    <text evidence="7">Forms a complex with the monomeric form of beta-tryptase.</text>
</comment>
<dbReference type="PANTHER" id="PTHR11461:SF204">
    <property type="entry name" value="SERPIN B6"/>
    <property type="match status" value="1"/>
</dbReference>
<dbReference type="InterPro" id="IPR023796">
    <property type="entry name" value="Serpin_dom"/>
</dbReference>
<keyword evidence="6" id="KW-0007">Acetylation</keyword>
<dbReference type="InterPro" id="IPR042178">
    <property type="entry name" value="Serpin_sf_1"/>
</dbReference>
<proteinExistence type="inferred from homology"/>
<dbReference type="SMART" id="SM00093">
    <property type="entry name" value="SERPIN"/>
    <property type="match status" value="1"/>
</dbReference>
<accession>A0A8T3CZA8</accession>
<feature type="domain" description="Serpin" evidence="9">
    <location>
        <begin position="48"/>
        <end position="447"/>
    </location>
</feature>
<dbReference type="SUPFAM" id="SSF56574">
    <property type="entry name" value="Serpins"/>
    <property type="match status" value="1"/>
</dbReference>
<dbReference type="InterPro" id="IPR036186">
    <property type="entry name" value="Serpin_sf"/>
</dbReference>
<evidence type="ECO:0000313" key="11">
    <source>
        <dbReference type="Proteomes" id="UP000829720"/>
    </source>
</evidence>
<dbReference type="PANTHER" id="PTHR11461">
    <property type="entry name" value="SERINE PROTEASE INHIBITOR, SERPIN"/>
    <property type="match status" value="1"/>
</dbReference>
<dbReference type="CDD" id="cd19956">
    <property type="entry name" value="serpinB"/>
    <property type="match status" value="1"/>
</dbReference>
<dbReference type="PROSITE" id="PS00284">
    <property type="entry name" value="SERPIN"/>
    <property type="match status" value="1"/>
</dbReference>
<name>A0A8T3CZA8_9TELE</name>
<evidence type="ECO:0000259" key="9">
    <source>
        <dbReference type="SMART" id="SM00093"/>
    </source>
</evidence>